<feature type="transmembrane region" description="Helical" evidence="1">
    <location>
        <begin position="6"/>
        <end position="24"/>
    </location>
</feature>
<accession>A0A382PKZ4</accession>
<feature type="non-terminal residue" evidence="2">
    <location>
        <position position="1"/>
    </location>
</feature>
<feature type="non-terminal residue" evidence="2">
    <location>
        <position position="44"/>
    </location>
</feature>
<name>A0A382PKZ4_9ZZZZ</name>
<organism evidence="2">
    <name type="scientific">marine metagenome</name>
    <dbReference type="NCBI Taxonomy" id="408172"/>
    <lineage>
        <taxon>unclassified sequences</taxon>
        <taxon>metagenomes</taxon>
        <taxon>ecological metagenomes</taxon>
    </lineage>
</organism>
<evidence type="ECO:0000313" key="2">
    <source>
        <dbReference type="EMBL" id="SVC72601.1"/>
    </source>
</evidence>
<gene>
    <name evidence="2" type="ORF">METZ01_LOCUS325455</name>
</gene>
<sequence length="44" mass="4867">MSLIMQYVTGIGFVLMVLASILLMKDVRETGMEPPLDVAEIEIV</sequence>
<evidence type="ECO:0000256" key="1">
    <source>
        <dbReference type="SAM" id="Phobius"/>
    </source>
</evidence>
<proteinExistence type="predicted"/>
<keyword evidence="1" id="KW-0472">Membrane</keyword>
<reference evidence="2" key="1">
    <citation type="submission" date="2018-05" db="EMBL/GenBank/DDBJ databases">
        <authorList>
            <person name="Lanie J.A."/>
            <person name="Ng W.-L."/>
            <person name="Kazmierczak K.M."/>
            <person name="Andrzejewski T.M."/>
            <person name="Davidsen T.M."/>
            <person name="Wayne K.J."/>
            <person name="Tettelin H."/>
            <person name="Glass J.I."/>
            <person name="Rusch D."/>
            <person name="Podicherti R."/>
            <person name="Tsui H.-C.T."/>
            <person name="Winkler M.E."/>
        </authorList>
    </citation>
    <scope>NUCLEOTIDE SEQUENCE</scope>
</reference>
<dbReference type="EMBL" id="UINC01107319">
    <property type="protein sequence ID" value="SVC72601.1"/>
    <property type="molecule type" value="Genomic_DNA"/>
</dbReference>
<dbReference type="AlphaFoldDB" id="A0A382PKZ4"/>
<keyword evidence="1" id="KW-1133">Transmembrane helix</keyword>
<keyword evidence="1" id="KW-0812">Transmembrane</keyword>
<protein>
    <submittedName>
        <fullName evidence="2">Uncharacterized protein</fullName>
    </submittedName>
</protein>